<dbReference type="AlphaFoldDB" id="A0A0M2V016"/>
<dbReference type="InterPro" id="IPR013783">
    <property type="entry name" value="Ig-like_fold"/>
</dbReference>
<name>A0A0M2V016_9GAMM</name>
<dbReference type="OrthoDB" id="10012157at2"/>
<dbReference type="InterPro" id="IPR003961">
    <property type="entry name" value="FN3_dom"/>
</dbReference>
<evidence type="ECO:0000313" key="2">
    <source>
        <dbReference type="EMBL" id="KKO43931.1"/>
    </source>
</evidence>
<organism evidence="2 3">
    <name type="scientific">Arsukibacterium ikkense</name>
    <dbReference type="NCBI Taxonomy" id="336831"/>
    <lineage>
        <taxon>Bacteria</taxon>
        <taxon>Pseudomonadati</taxon>
        <taxon>Pseudomonadota</taxon>
        <taxon>Gammaproteobacteria</taxon>
        <taxon>Chromatiales</taxon>
        <taxon>Chromatiaceae</taxon>
        <taxon>Arsukibacterium</taxon>
    </lineage>
</organism>
<dbReference type="SUPFAM" id="SSF49265">
    <property type="entry name" value="Fibronectin type III"/>
    <property type="match status" value="1"/>
</dbReference>
<keyword evidence="3" id="KW-1185">Reference proteome</keyword>
<dbReference type="RefSeq" id="WP_046559144.1">
    <property type="nucleotide sequence ID" value="NZ_LAHO01000023.1"/>
</dbReference>
<dbReference type="EMBL" id="LAHO01000023">
    <property type="protein sequence ID" value="KKO43931.1"/>
    <property type="molecule type" value="Genomic_DNA"/>
</dbReference>
<proteinExistence type="predicted"/>
<sequence length="391" mass="41484">MSLLFNGVNQYGQFQHNSMAVTDGAVAIWYQYQAGPNELHYLMSTGNLSNTAVNLWYSSGGANAGTISLHRGNTFANKLNMPDDFKNGTTPYLIIWERNANNNYLWYCKAGGSAVRVYCGGYTSLSGTASWNLMRRADGNSDRYASGVMQQFFKISTTTVTPLTNQQVEDLANGVVLPQNLTNADIVFLFNEGSGSSTIDAIQNQVMTLHGNPQWQGGTPVQAPLGQVTIGNIATTSNSAEVSFSYSHSDQTGFEYRLNGGAAQAASNPIALSGLAANASYNIEVRAVNGAGPGSWSAAAAFSTDPVSSVATFSSLPLRDNTGQLLANQALEYVALYHPDSGALVARVSGLSTDSNGVFTVTSAQLSANNQYRADWKLANGASRMPLGTAL</sequence>
<comment type="caution">
    <text evidence="2">The sequence shown here is derived from an EMBL/GenBank/DDBJ whole genome shotgun (WGS) entry which is preliminary data.</text>
</comment>
<protein>
    <recommendedName>
        <fullName evidence="1">Fibronectin type-III domain-containing protein</fullName>
    </recommendedName>
</protein>
<dbReference type="CDD" id="cd00063">
    <property type="entry name" value="FN3"/>
    <property type="match status" value="1"/>
</dbReference>
<dbReference type="STRING" id="336831.WG68_18140"/>
<gene>
    <name evidence="2" type="ORF">WG68_18140</name>
</gene>
<dbReference type="InterPro" id="IPR036116">
    <property type="entry name" value="FN3_sf"/>
</dbReference>
<dbReference type="SMART" id="SM00060">
    <property type="entry name" value="FN3"/>
    <property type="match status" value="1"/>
</dbReference>
<feature type="domain" description="Fibronectin type-III" evidence="1">
    <location>
        <begin position="221"/>
        <end position="294"/>
    </location>
</feature>
<dbReference type="Gene3D" id="2.60.40.10">
    <property type="entry name" value="Immunoglobulins"/>
    <property type="match status" value="1"/>
</dbReference>
<dbReference type="Proteomes" id="UP000034228">
    <property type="component" value="Unassembled WGS sequence"/>
</dbReference>
<evidence type="ECO:0000259" key="1">
    <source>
        <dbReference type="SMART" id="SM00060"/>
    </source>
</evidence>
<evidence type="ECO:0000313" key="3">
    <source>
        <dbReference type="Proteomes" id="UP000034228"/>
    </source>
</evidence>
<accession>A0A0M2V016</accession>
<dbReference type="Pfam" id="PF00041">
    <property type="entry name" value="fn3"/>
    <property type="match status" value="1"/>
</dbReference>
<reference evidence="2 3" key="1">
    <citation type="submission" date="2015-03" db="EMBL/GenBank/DDBJ databases">
        <title>Draft genome sequences of two protease-producing strains of Arsukibacterium isolated from two cold and alkaline environments.</title>
        <authorList>
            <person name="Lylloff J.E."/>
            <person name="Skov L.B."/>
            <person name="Jepsen M."/>
            <person name="Hallin P.F."/>
            <person name="Sorensen S.J."/>
            <person name="Stougaard P."/>
            <person name="Glaring M.A."/>
        </authorList>
    </citation>
    <scope>NUCLEOTIDE SEQUENCE [LARGE SCALE GENOMIC DNA]</scope>
    <source>
        <strain evidence="2 3">GCM72</strain>
    </source>
</reference>